<dbReference type="AlphaFoldDB" id="A0A2V2NLL1"/>
<dbReference type="InterPro" id="IPR013785">
    <property type="entry name" value="Aldolase_TIM"/>
</dbReference>
<accession>A0A2V2NLL1</accession>
<comment type="caution">
    <text evidence="2">The sequence shown here is derived from an EMBL/GenBank/DDBJ whole genome shotgun (WGS) entry which is preliminary data.</text>
</comment>
<dbReference type="InterPro" id="IPR011861">
    <property type="entry name" value="Transald_staph-type"/>
</dbReference>
<dbReference type="PANTHER" id="PTHR10683:SF40">
    <property type="entry name" value="FRUCTOSE-6-PHOSPHATE ALDOLASE 1-RELATED"/>
    <property type="match status" value="1"/>
</dbReference>
<dbReference type="SUPFAM" id="SSF51569">
    <property type="entry name" value="Aldolase"/>
    <property type="match status" value="1"/>
</dbReference>
<organism evidence="2 3">
    <name type="scientific">Methanospirillum stamsii</name>
    <dbReference type="NCBI Taxonomy" id="1277351"/>
    <lineage>
        <taxon>Archaea</taxon>
        <taxon>Methanobacteriati</taxon>
        <taxon>Methanobacteriota</taxon>
        <taxon>Stenosarchaea group</taxon>
        <taxon>Methanomicrobia</taxon>
        <taxon>Methanomicrobiales</taxon>
        <taxon>Methanospirillaceae</taxon>
        <taxon>Methanospirillum</taxon>
    </lineage>
</organism>
<protein>
    <submittedName>
        <fullName evidence="2">Transaldolase</fullName>
    </submittedName>
</protein>
<dbReference type="PANTHER" id="PTHR10683">
    <property type="entry name" value="TRANSALDOLASE"/>
    <property type="match status" value="1"/>
</dbReference>
<dbReference type="Gene3D" id="3.20.20.70">
    <property type="entry name" value="Aldolase class I"/>
    <property type="match status" value="1"/>
</dbReference>
<dbReference type="GO" id="GO:0005975">
    <property type="term" value="P:carbohydrate metabolic process"/>
    <property type="evidence" value="ECO:0007669"/>
    <property type="project" value="InterPro"/>
</dbReference>
<reference evidence="2 3" key="1">
    <citation type="submission" date="2018-05" db="EMBL/GenBank/DDBJ databases">
        <title>Draft genome of Methanospirillum stamsii Pt1.</title>
        <authorList>
            <person name="Dueholm M.S."/>
            <person name="Nielsen P.H."/>
            <person name="Bakmann L.F."/>
            <person name="Otzen D.E."/>
        </authorList>
    </citation>
    <scope>NUCLEOTIDE SEQUENCE [LARGE SCALE GENOMIC DNA]</scope>
    <source>
        <strain evidence="2 3">Pt1</strain>
    </source>
</reference>
<evidence type="ECO:0000313" key="3">
    <source>
        <dbReference type="Proteomes" id="UP000245934"/>
    </source>
</evidence>
<dbReference type="Pfam" id="PF00923">
    <property type="entry name" value="TAL_FSA"/>
    <property type="match status" value="1"/>
</dbReference>
<dbReference type="Proteomes" id="UP000245934">
    <property type="component" value="Unassembled WGS sequence"/>
</dbReference>
<proteinExistence type="predicted"/>
<evidence type="ECO:0000256" key="1">
    <source>
        <dbReference type="ARBA" id="ARBA00023270"/>
    </source>
</evidence>
<keyword evidence="3" id="KW-1185">Reference proteome</keyword>
<evidence type="ECO:0000313" key="2">
    <source>
        <dbReference type="EMBL" id="PWR76213.1"/>
    </source>
</evidence>
<sequence length="238" mass="26158">MNKEKKFNIKLFADGADLAGMIEEYKKGIVSGFTTNPTLMKKAGVHNYEEFAKNALIAIPDLPISFEVFSDDFEGMEKEARKIATWGEHVYIKIPVTNTKGDSTVSLVKKLSHDGLKLNVTAILSLDQVKKVGEALSPDTPSIVSVFAGRIADTGVDPMPIMSEAKAFLNSKPKTELLWASTRELLNLVQAESCGCDIITITNDILKKIPQLGKDLNQLSLETVQMFYDDALSSGFRI</sequence>
<dbReference type="NCBIfam" id="TIGR02134">
    <property type="entry name" value="transald_staph"/>
    <property type="match status" value="1"/>
</dbReference>
<dbReference type="InterPro" id="IPR001585">
    <property type="entry name" value="TAL/FSA"/>
</dbReference>
<name>A0A2V2NLL1_9EURY</name>
<gene>
    <name evidence="2" type="ORF">DLD82_01480</name>
</gene>
<keyword evidence="1" id="KW-0704">Schiff base</keyword>
<dbReference type="EMBL" id="QGMZ01000004">
    <property type="protein sequence ID" value="PWR76213.1"/>
    <property type="molecule type" value="Genomic_DNA"/>
</dbReference>